<comment type="caution">
    <text evidence="2">The sequence shown here is derived from an EMBL/GenBank/DDBJ whole genome shotgun (WGS) entry which is preliminary data.</text>
</comment>
<sequence>MQNVSDVAKQWIRDKGGELLSQDELQKRLVAIDQQAEQKSAEDYLALKRKVYERDSLWPSGKKTTFTFERWLPERQPNKTAATEIKAQTQNLFKRLRREAFNVFLNGSAGVGKTAMTLAIVDAFEKYTNKTTMFVSAVALREAVMFDFSDLQAKAKLKRVEKSMLEVDVLVIDDFGSEVGMAGSVRQATERLQQFYMRVADARYEVDENDKRTKCTIITSNNTRSELSTMYNDKLISRLVTKKPANILLFVGLEDVRE</sequence>
<accession>A0ABM9V2Z1</accession>
<name>A0ABM9V2Z1_9LACO</name>
<dbReference type="Gene3D" id="3.40.50.300">
    <property type="entry name" value="P-loop containing nucleotide triphosphate hydrolases"/>
    <property type="match status" value="1"/>
</dbReference>
<proteinExistence type="predicted"/>
<organism evidence="2 3">
    <name type="scientific">Leuconostoc gasicomitatum</name>
    <dbReference type="NCBI Taxonomy" id="115778"/>
    <lineage>
        <taxon>Bacteria</taxon>
        <taxon>Bacillati</taxon>
        <taxon>Bacillota</taxon>
        <taxon>Bacilli</taxon>
        <taxon>Lactobacillales</taxon>
        <taxon>Lactobacillaceae</taxon>
        <taxon>Leuconostoc</taxon>
        <taxon>Leuconostoc gelidum group</taxon>
    </lineage>
</organism>
<dbReference type="PANTHER" id="PTHR30050:SF4">
    <property type="entry name" value="ATP-BINDING PROTEIN RV3427C IN INSERTION SEQUENCE-RELATED"/>
    <property type="match status" value="1"/>
</dbReference>
<evidence type="ECO:0000313" key="2">
    <source>
        <dbReference type="EMBL" id="CUW10370.1"/>
    </source>
</evidence>
<reference evidence="2 3" key="1">
    <citation type="submission" date="2015-12" db="EMBL/GenBank/DDBJ databases">
        <authorList>
            <person name="Andreevskaya M."/>
        </authorList>
    </citation>
    <scope>NUCLEOTIDE SEQUENCE [LARGE SCALE GENOMIC DNA]</scope>
    <source>
        <strain evidence="2 3">C122c</strain>
    </source>
</reference>
<dbReference type="PANTHER" id="PTHR30050">
    <property type="entry name" value="CHROMOSOMAL REPLICATION INITIATOR PROTEIN DNAA"/>
    <property type="match status" value="1"/>
</dbReference>
<keyword evidence="3" id="KW-1185">Reference proteome</keyword>
<dbReference type="Proteomes" id="UP000199271">
    <property type="component" value="Unassembled WGS sequence"/>
</dbReference>
<gene>
    <name evidence="2" type="ORF">C122C_0795</name>
</gene>
<protein>
    <submittedName>
        <fullName evidence="2">DNA replication protein</fullName>
    </submittedName>
</protein>
<dbReference type="RefSeq" id="WP_089997574.1">
    <property type="nucleotide sequence ID" value="NZ_FBSY01000007.1"/>
</dbReference>
<evidence type="ECO:0000313" key="3">
    <source>
        <dbReference type="Proteomes" id="UP000199271"/>
    </source>
</evidence>
<evidence type="ECO:0000259" key="1">
    <source>
        <dbReference type="Pfam" id="PF01695"/>
    </source>
</evidence>
<dbReference type="SUPFAM" id="SSF52540">
    <property type="entry name" value="P-loop containing nucleoside triphosphate hydrolases"/>
    <property type="match status" value="1"/>
</dbReference>
<dbReference type="EMBL" id="FBSY01000007">
    <property type="protein sequence ID" value="CUW10370.1"/>
    <property type="molecule type" value="Genomic_DNA"/>
</dbReference>
<dbReference type="InterPro" id="IPR027417">
    <property type="entry name" value="P-loop_NTPase"/>
</dbReference>
<dbReference type="Pfam" id="PF01695">
    <property type="entry name" value="IstB_IS21"/>
    <property type="match status" value="1"/>
</dbReference>
<dbReference type="InterPro" id="IPR002611">
    <property type="entry name" value="IstB_ATP-bd"/>
</dbReference>
<feature type="domain" description="IstB-like ATP-binding" evidence="1">
    <location>
        <begin position="98"/>
        <end position="236"/>
    </location>
</feature>